<dbReference type="Proteomes" id="UP001174997">
    <property type="component" value="Unassembled WGS sequence"/>
</dbReference>
<gene>
    <name evidence="3" type="ORF">QBC41DRAFT_333696</name>
</gene>
<evidence type="ECO:0000313" key="3">
    <source>
        <dbReference type="EMBL" id="KAK0673320.1"/>
    </source>
</evidence>
<feature type="chain" id="PRO_5041437284" evidence="2">
    <location>
        <begin position="17"/>
        <end position="382"/>
    </location>
</feature>
<keyword evidence="1" id="KW-0175">Coiled coil</keyword>
<evidence type="ECO:0000256" key="1">
    <source>
        <dbReference type="SAM" id="Coils"/>
    </source>
</evidence>
<proteinExistence type="predicted"/>
<name>A0AA39ZLI6_9PEZI</name>
<dbReference type="EMBL" id="JAULSY010000007">
    <property type="protein sequence ID" value="KAK0673320.1"/>
    <property type="molecule type" value="Genomic_DNA"/>
</dbReference>
<organism evidence="3 4">
    <name type="scientific">Cercophora samala</name>
    <dbReference type="NCBI Taxonomy" id="330535"/>
    <lineage>
        <taxon>Eukaryota</taxon>
        <taxon>Fungi</taxon>
        <taxon>Dikarya</taxon>
        <taxon>Ascomycota</taxon>
        <taxon>Pezizomycotina</taxon>
        <taxon>Sordariomycetes</taxon>
        <taxon>Sordariomycetidae</taxon>
        <taxon>Sordariales</taxon>
        <taxon>Lasiosphaeriaceae</taxon>
        <taxon>Cercophora</taxon>
    </lineage>
</organism>
<sequence>MKATLPLLVLAGTALAVPVPEEQAQQAQQMQQAQLAEQQAQQLAQIQAALEAQLLDGIPILGPLLSGLLGGLTGGGGGGGLPILGPLLSGLPILGPLLSGLPLIGGLIGGGGGGAGGNPLAGLPIVGGLLGGLGGGGGGAGGLLGGLPIIGGLAGGLPLPLNSLPVPAAAGANFPTVQATPQEAAATVQKRNAAYAQSIANYYAALGSQVNQEALTQLLTNFQDNLEKIKHTMAENADKSPEEKAEAVKAPLEQLDADLKVGVSRLVLPGLSGLNGLPLVGQIATGVVGGGPGGPLGIISGILKLVTDLLTSLLSSGPVGGGGLGGFIGGGGLLNEVIGGTGIGGTVGGLIFNSPISGLLQSILGTVGSVLPGLNSIIPVQF</sequence>
<feature type="signal peptide" evidence="2">
    <location>
        <begin position="1"/>
        <end position="16"/>
    </location>
</feature>
<keyword evidence="4" id="KW-1185">Reference proteome</keyword>
<evidence type="ECO:0000256" key="2">
    <source>
        <dbReference type="SAM" id="SignalP"/>
    </source>
</evidence>
<reference evidence="3" key="1">
    <citation type="submission" date="2023-06" db="EMBL/GenBank/DDBJ databases">
        <title>Genome-scale phylogeny and comparative genomics of the fungal order Sordariales.</title>
        <authorList>
            <consortium name="Lawrence Berkeley National Laboratory"/>
            <person name="Hensen N."/>
            <person name="Bonometti L."/>
            <person name="Westerberg I."/>
            <person name="Brannstrom I.O."/>
            <person name="Guillou S."/>
            <person name="Cros-Aarteil S."/>
            <person name="Calhoun S."/>
            <person name="Haridas S."/>
            <person name="Kuo A."/>
            <person name="Mondo S."/>
            <person name="Pangilinan J."/>
            <person name="Riley R."/>
            <person name="Labutti K."/>
            <person name="Andreopoulos B."/>
            <person name="Lipzen A."/>
            <person name="Chen C."/>
            <person name="Yanf M."/>
            <person name="Daum C."/>
            <person name="Ng V."/>
            <person name="Clum A."/>
            <person name="Steindorff A."/>
            <person name="Ohm R."/>
            <person name="Martin F."/>
            <person name="Silar P."/>
            <person name="Natvig D."/>
            <person name="Lalanne C."/>
            <person name="Gautier V."/>
            <person name="Ament-Velasquez S.L."/>
            <person name="Kruys A."/>
            <person name="Hutchinson M.I."/>
            <person name="Powell A.J."/>
            <person name="Barry K."/>
            <person name="Miller A.N."/>
            <person name="Grigoriev I.V."/>
            <person name="Debuchy R."/>
            <person name="Gladieux P."/>
            <person name="Thoren M.H."/>
            <person name="Johannesson H."/>
        </authorList>
    </citation>
    <scope>NUCLEOTIDE SEQUENCE</scope>
    <source>
        <strain evidence="3">CBS 307.81</strain>
    </source>
</reference>
<keyword evidence="2" id="KW-0732">Signal</keyword>
<feature type="coiled-coil region" evidence="1">
    <location>
        <begin position="21"/>
        <end position="53"/>
    </location>
</feature>
<protein>
    <submittedName>
        <fullName evidence="3">Uncharacterized protein</fullName>
    </submittedName>
</protein>
<comment type="caution">
    <text evidence="3">The sequence shown here is derived from an EMBL/GenBank/DDBJ whole genome shotgun (WGS) entry which is preliminary data.</text>
</comment>
<dbReference type="AlphaFoldDB" id="A0AA39ZLI6"/>
<evidence type="ECO:0000313" key="4">
    <source>
        <dbReference type="Proteomes" id="UP001174997"/>
    </source>
</evidence>
<accession>A0AA39ZLI6</accession>